<dbReference type="SMART" id="SM00060">
    <property type="entry name" value="FN3"/>
    <property type="match status" value="4"/>
</dbReference>
<dbReference type="CDD" id="cd00063">
    <property type="entry name" value="FN3"/>
    <property type="match status" value="4"/>
</dbReference>
<feature type="compositionally biased region" description="Basic and acidic residues" evidence="8">
    <location>
        <begin position="1140"/>
        <end position="1151"/>
    </location>
</feature>
<feature type="chain" id="PRO_5044887623" description="Fibronectin type-III domain-containing protein" evidence="10">
    <location>
        <begin position="22"/>
        <end position="1151"/>
    </location>
</feature>
<keyword evidence="10" id="KW-0732">Signal</keyword>
<comment type="subcellular location">
    <subcellularLocation>
        <location evidence="1">Membrane</location>
        <topology evidence="1">Single-pass membrane protein</topology>
    </subcellularLocation>
</comment>
<dbReference type="InterPro" id="IPR036116">
    <property type="entry name" value="FN3_sf"/>
</dbReference>
<dbReference type="EMBL" id="JBDJPC010000008">
    <property type="protein sequence ID" value="KAL1493403.1"/>
    <property type="molecule type" value="Genomic_DNA"/>
</dbReference>
<evidence type="ECO:0000256" key="8">
    <source>
        <dbReference type="SAM" id="MobiDB-lite"/>
    </source>
</evidence>
<dbReference type="AlphaFoldDB" id="A0ABD1EFI2"/>
<feature type="compositionally biased region" description="Polar residues" evidence="8">
    <location>
        <begin position="984"/>
        <end position="996"/>
    </location>
</feature>
<feature type="region of interest" description="Disordered" evidence="8">
    <location>
        <begin position="891"/>
        <end position="996"/>
    </location>
</feature>
<evidence type="ECO:0000256" key="6">
    <source>
        <dbReference type="ARBA" id="ARBA00023136"/>
    </source>
</evidence>
<name>A0ABD1EFI2_HYPHA</name>
<feature type="compositionally biased region" description="Low complexity" evidence="8">
    <location>
        <begin position="1097"/>
        <end position="1107"/>
    </location>
</feature>
<reference evidence="12 13" key="1">
    <citation type="submission" date="2024-05" db="EMBL/GenBank/DDBJ databases">
        <title>Genetic variation in Jamaican populations of the coffee berry borer (Hypothenemus hampei).</title>
        <authorList>
            <person name="Errbii M."/>
            <person name="Myrie A."/>
        </authorList>
    </citation>
    <scope>NUCLEOTIDE SEQUENCE [LARGE SCALE GENOMIC DNA]</scope>
    <source>
        <strain evidence="12">JA-Hopewell-2020-01-JO</strain>
        <tissue evidence="12">Whole body</tissue>
    </source>
</reference>
<keyword evidence="5 9" id="KW-1133">Transmembrane helix</keyword>
<keyword evidence="7" id="KW-0675">Receptor</keyword>
<sequence length="1151" mass="129548">MTTALNQCFVLVLLHCSLVLARMECGRGVTTSGYTYPQGDITLNSGDNLTITCVLNEAAASKYGPNASQYMRYVLGNRTFPVEIVNSTSIRLHIENHPRTSLSDYFCMVNDSLVCHNIVAVGNPPQDVTDFDCIGQNYENFTCSWTPPRNFIATYYELAYKPTSRPSFLNCPHNLTKQNDGKLACTWGLGTKPQYRHSHDSFTFKLNAQNTFGTKVWQFEVQQYTKVRPNPPENLKGVSTSPHSIKLNWTVPLYMQSFHPGLEYRVSWFIEHCKKWTTVKFSKPLSSTVEYELTDLPYAHCLYDIRVSIKSLPATEERMWSQNASITIWTLPKIPDCPPNTTSGIFQVLDGIRSRRIYWQNIHNYQENGENLIYHVEVEGQNDIEPFKVHHNYAEFKNMPNKNLTIKIWSKNNVGKSTNASTVFLPSQEFTLKRLSKLVKVDKGDGVYDLEWTESSDPRVTNYTLFWCSAQKERPYPCDGVLQWEILPRSVTNKTLKLPTYNYEKNQTINIYQFAISANAAETTSGMLWADCTIIPGNGVKLSQTYVKEVGSRYITLQWKLECMKLGDIQSFNVSYCMLSTPSSQECQPNTKKYKLFDNQHNKFGFGEGELNVTDLKPYTGYIFQVRPIVNGAESQFGEPMFNATTEETPTEPRNLKAYNITDRALTIQWEKPLEENGRLSNYFVVANEIEIPVQAEKEKLMYSRRVEGLLPRTNYTVIIKACSSGPGCSNSSISVSTDIGNPGTIAKPSANWDNDTLVVKWDKPDAPGVKVDFYEIGMVTLKRKDELQLANTTKSFYQVKYCDINKSQRVYLQVRGVNIRGNQKLYGNWSETADFPCIRNEPPTAWLIFVGIMGGLLFVGLLSYLTKKMWCKVTGMRNFPAKLPTGLDTVVSTSESKRKNPDETLPGEPLLPEKLSPPSQNVNGDSSGCCSGTESVSSSADSAGHLSISDSGTDHPRSPSLGESEHRDISLRQRPSVKKIDYLSTTNEPPQTSYSIIGLGIPTQKSEVEPDFLPLADMKLPPCLQYPIVAQAQETTKTSGYVPIFPHESAAKNTPYVLAGAPIPAAKLPQLKMPIFTQSDDDNPDDEPSATTFPWQQQQQQQQQQQKKTPSRYVVVGDSKPQKADLGNQKGSKTYLSLNKHETSKSIKED</sequence>
<protein>
    <recommendedName>
        <fullName evidence="11">Fibronectin type-III domain-containing protein</fullName>
    </recommendedName>
</protein>
<proteinExistence type="predicted"/>
<evidence type="ECO:0000256" key="4">
    <source>
        <dbReference type="ARBA" id="ARBA00022840"/>
    </source>
</evidence>
<evidence type="ECO:0000256" key="5">
    <source>
        <dbReference type="ARBA" id="ARBA00022989"/>
    </source>
</evidence>
<gene>
    <name evidence="12" type="ORF">ABEB36_011464</name>
</gene>
<feature type="compositionally biased region" description="Basic and acidic residues" evidence="8">
    <location>
        <begin position="953"/>
        <end position="972"/>
    </location>
</feature>
<feature type="domain" description="Fibronectin type-III" evidence="11">
    <location>
        <begin position="541"/>
        <end position="649"/>
    </location>
</feature>
<evidence type="ECO:0000256" key="2">
    <source>
        <dbReference type="ARBA" id="ARBA00022692"/>
    </source>
</evidence>
<dbReference type="GO" id="GO:0016020">
    <property type="term" value="C:membrane"/>
    <property type="evidence" value="ECO:0007669"/>
    <property type="project" value="UniProtKB-SubCell"/>
</dbReference>
<keyword evidence="3" id="KW-0547">Nucleotide-binding</keyword>
<feature type="domain" description="Fibronectin type-III" evidence="11">
    <location>
        <begin position="652"/>
        <end position="743"/>
    </location>
</feature>
<evidence type="ECO:0000256" key="9">
    <source>
        <dbReference type="SAM" id="Phobius"/>
    </source>
</evidence>
<dbReference type="Proteomes" id="UP001566132">
    <property type="component" value="Unassembled WGS sequence"/>
</dbReference>
<feature type="transmembrane region" description="Helical" evidence="9">
    <location>
        <begin position="846"/>
        <end position="867"/>
    </location>
</feature>
<evidence type="ECO:0000259" key="11">
    <source>
        <dbReference type="PROSITE" id="PS50853"/>
    </source>
</evidence>
<dbReference type="SUPFAM" id="SSF49265">
    <property type="entry name" value="Fibronectin type III"/>
    <property type="match status" value="4"/>
</dbReference>
<evidence type="ECO:0000256" key="3">
    <source>
        <dbReference type="ARBA" id="ARBA00022741"/>
    </source>
</evidence>
<evidence type="ECO:0000256" key="10">
    <source>
        <dbReference type="SAM" id="SignalP"/>
    </source>
</evidence>
<organism evidence="12 13">
    <name type="scientific">Hypothenemus hampei</name>
    <name type="common">Coffee berry borer</name>
    <dbReference type="NCBI Taxonomy" id="57062"/>
    <lineage>
        <taxon>Eukaryota</taxon>
        <taxon>Metazoa</taxon>
        <taxon>Ecdysozoa</taxon>
        <taxon>Arthropoda</taxon>
        <taxon>Hexapoda</taxon>
        <taxon>Insecta</taxon>
        <taxon>Pterygota</taxon>
        <taxon>Neoptera</taxon>
        <taxon>Endopterygota</taxon>
        <taxon>Coleoptera</taxon>
        <taxon>Polyphaga</taxon>
        <taxon>Cucujiformia</taxon>
        <taxon>Curculionidae</taxon>
        <taxon>Scolytinae</taxon>
        <taxon>Hypothenemus</taxon>
    </lineage>
</organism>
<feature type="compositionally biased region" description="Polar residues" evidence="8">
    <location>
        <begin position="920"/>
        <end position="942"/>
    </location>
</feature>
<feature type="domain" description="Fibronectin type-III" evidence="11">
    <location>
        <begin position="231"/>
        <end position="333"/>
    </location>
</feature>
<feature type="compositionally biased region" description="Acidic residues" evidence="8">
    <location>
        <begin position="1080"/>
        <end position="1089"/>
    </location>
</feature>
<dbReference type="PANTHER" id="PTHR46877">
    <property type="entry name" value="EPH RECEPTOR A5"/>
    <property type="match status" value="1"/>
</dbReference>
<comment type="caution">
    <text evidence="12">The sequence shown here is derived from an EMBL/GenBank/DDBJ whole genome shotgun (WGS) entry which is preliminary data.</text>
</comment>
<dbReference type="PROSITE" id="PS50853">
    <property type="entry name" value="FN3"/>
    <property type="match status" value="3"/>
</dbReference>
<keyword evidence="6 9" id="KW-0472">Membrane</keyword>
<evidence type="ECO:0000313" key="13">
    <source>
        <dbReference type="Proteomes" id="UP001566132"/>
    </source>
</evidence>
<dbReference type="GO" id="GO:0005524">
    <property type="term" value="F:ATP binding"/>
    <property type="evidence" value="ECO:0007669"/>
    <property type="project" value="UniProtKB-KW"/>
</dbReference>
<feature type="compositionally biased region" description="Low complexity" evidence="8">
    <location>
        <begin position="904"/>
        <end position="919"/>
    </location>
</feature>
<dbReference type="Pfam" id="PF00041">
    <property type="entry name" value="fn3"/>
    <property type="match status" value="2"/>
</dbReference>
<dbReference type="InterPro" id="IPR050449">
    <property type="entry name" value="Ephrin_rcpt_TKs"/>
</dbReference>
<keyword evidence="2 9" id="KW-0812">Transmembrane</keyword>
<accession>A0ABD1EFI2</accession>
<evidence type="ECO:0000256" key="7">
    <source>
        <dbReference type="ARBA" id="ARBA00023170"/>
    </source>
</evidence>
<feature type="region of interest" description="Disordered" evidence="8">
    <location>
        <begin position="1076"/>
        <end position="1151"/>
    </location>
</feature>
<dbReference type="InterPro" id="IPR013783">
    <property type="entry name" value="Ig-like_fold"/>
</dbReference>
<feature type="signal peptide" evidence="10">
    <location>
        <begin position="1"/>
        <end position="21"/>
    </location>
</feature>
<dbReference type="InterPro" id="IPR003961">
    <property type="entry name" value="FN3_dom"/>
</dbReference>
<keyword evidence="13" id="KW-1185">Reference proteome</keyword>
<dbReference type="PANTHER" id="PTHR46877:SF14">
    <property type="entry name" value="RECEPTOR PROTEIN-TYROSINE KINASE"/>
    <property type="match status" value="1"/>
</dbReference>
<dbReference type="Gene3D" id="2.60.40.10">
    <property type="entry name" value="Immunoglobulins"/>
    <property type="match status" value="4"/>
</dbReference>
<keyword evidence="4" id="KW-0067">ATP-binding</keyword>
<evidence type="ECO:0000256" key="1">
    <source>
        <dbReference type="ARBA" id="ARBA00004167"/>
    </source>
</evidence>
<evidence type="ECO:0000313" key="12">
    <source>
        <dbReference type="EMBL" id="KAL1493403.1"/>
    </source>
</evidence>